<gene>
    <name evidence="1" type="ORF">J2Z81_002831</name>
</gene>
<comment type="caution">
    <text evidence="1">The sequence shown here is derived from an EMBL/GenBank/DDBJ whole genome shotgun (WGS) entry which is preliminary data.</text>
</comment>
<evidence type="ECO:0000313" key="2">
    <source>
        <dbReference type="Proteomes" id="UP001519294"/>
    </source>
</evidence>
<dbReference type="Proteomes" id="UP001519294">
    <property type="component" value="Unassembled WGS sequence"/>
</dbReference>
<protein>
    <recommendedName>
        <fullName evidence="3">Transposase</fullName>
    </recommendedName>
</protein>
<organism evidence="1 2">
    <name type="scientific">Virgibacillus alimentarius</name>
    <dbReference type="NCBI Taxonomy" id="698769"/>
    <lineage>
        <taxon>Bacteria</taxon>
        <taxon>Bacillati</taxon>
        <taxon>Bacillota</taxon>
        <taxon>Bacilli</taxon>
        <taxon>Bacillales</taxon>
        <taxon>Bacillaceae</taxon>
        <taxon>Virgibacillus</taxon>
    </lineage>
</organism>
<reference evidence="1 2" key="1">
    <citation type="submission" date="2021-03" db="EMBL/GenBank/DDBJ databases">
        <title>Genomic Encyclopedia of Type Strains, Phase IV (KMG-IV): sequencing the most valuable type-strain genomes for metagenomic binning, comparative biology and taxonomic classification.</title>
        <authorList>
            <person name="Goeker M."/>
        </authorList>
    </citation>
    <scope>NUCLEOTIDE SEQUENCE [LARGE SCALE GENOMIC DNA]</scope>
    <source>
        <strain evidence="1 2">DSM 25790</strain>
    </source>
</reference>
<name>A0ABS4SBF8_9BACI</name>
<proteinExistence type="predicted"/>
<evidence type="ECO:0008006" key="3">
    <source>
        <dbReference type="Google" id="ProtNLM"/>
    </source>
</evidence>
<evidence type="ECO:0000313" key="1">
    <source>
        <dbReference type="EMBL" id="MBP2258846.1"/>
    </source>
</evidence>
<sequence length="38" mass="4408">MLTPNLCDSDHLYIYIDNVIIPLTESDQIDLLFDLNKV</sequence>
<keyword evidence="2" id="KW-1185">Reference proteome</keyword>
<dbReference type="EMBL" id="JAGIKX010000039">
    <property type="protein sequence ID" value="MBP2258846.1"/>
    <property type="molecule type" value="Genomic_DNA"/>
</dbReference>
<accession>A0ABS4SBF8</accession>